<accession>A0AAU9WMX7</accession>
<dbReference type="Proteomes" id="UP001159428">
    <property type="component" value="Unassembled WGS sequence"/>
</dbReference>
<feature type="compositionally biased region" description="Basic and acidic residues" evidence="1">
    <location>
        <begin position="453"/>
        <end position="484"/>
    </location>
</feature>
<feature type="compositionally biased region" description="Basic and acidic residues" evidence="1">
    <location>
        <begin position="337"/>
        <end position="365"/>
    </location>
</feature>
<dbReference type="AlphaFoldDB" id="A0AAU9WMX7"/>
<feature type="compositionally biased region" description="Basic and acidic residues" evidence="1">
    <location>
        <begin position="423"/>
        <end position="444"/>
    </location>
</feature>
<feature type="compositionally biased region" description="Polar residues" evidence="1">
    <location>
        <begin position="285"/>
        <end position="299"/>
    </location>
</feature>
<feature type="compositionally biased region" description="Basic and acidic residues" evidence="1">
    <location>
        <begin position="110"/>
        <end position="133"/>
    </location>
</feature>
<feature type="compositionally biased region" description="Basic and acidic residues" evidence="1">
    <location>
        <begin position="1"/>
        <end position="23"/>
    </location>
</feature>
<feature type="compositionally biased region" description="Polar residues" evidence="1">
    <location>
        <begin position="803"/>
        <end position="838"/>
    </location>
</feature>
<evidence type="ECO:0000256" key="1">
    <source>
        <dbReference type="SAM" id="MobiDB-lite"/>
    </source>
</evidence>
<comment type="caution">
    <text evidence="2">The sequence shown here is derived from an EMBL/GenBank/DDBJ whole genome shotgun (WGS) entry which is preliminary data.</text>
</comment>
<keyword evidence="3" id="KW-1185">Reference proteome</keyword>
<feature type="compositionally biased region" description="Polar residues" evidence="1">
    <location>
        <begin position="138"/>
        <end position="153"/>
    </location>
</feature>
<feature type="compositionally biased region" description="Polar residues" evidence="1">
    <location>
        <begin position="27"/>
        <end position="46"/>
    </location>
</feature>
<dbReference type="EMBL" id="CALNXJ010000017">
    <property type="protein sequence ID" value="CAH3119358.1"/>
    <property type="molecule type" value="Genomic_DNA"/>
</dbReference>
<feature type="compositionally biased region" description="Basic and acidic residues" evidence="1">
    <location>
        <begin position="78"/>
        <end position="97"/>
    </location>
</feature>
<feature type="compositionally biased region" description="Polar residues" evidence="1">
    <location>
        <begin position="172"/>
        <end position="184"/>
    </location>
</feature>
<feature type="compositionally biased region" description="Polar residues" evidence="1">
    <location>
        <begin position="632"/>
        <end position="654"/>
    </location>
</feature>
<evidence type="ECO:0000313" key="2">
    <source>
        <dbReference type="EMBL" id="CAH3119358.1"/>
    </source>
</evidence>
<feature type="compositionally biased region" description="Polar residues" evidence="1">
    <location>
        <begin position="551"/>
        <end position="565"/>
    </location>
</feature>
<feature type="compositionally biased region" description="Polar residues" evidence="1">
    <location>
        <begin position="366"/>
        <end position="388"/>
    </location>
</feature>
<name>A0AAU9WMX7_9CNID</name>
<gene>
    <name evidence="2" type="ORF">PMEA_00008257</name>
</gene>
<protein>
    <submittedName>
        <fullName evidence="2">Uncharacterized protein</fullName>
    </submittedName>
</protein>
<reference evidence="2 3" key="1">
    <citation type="submission" date="2022-05" db="EMBL/GenBank/DDBJ databases">
        <authorList>
            <consortium name="Genoscope - CEA"/>
            <person name="William W."/>
        </authorList>
    </citation>
    <scope>NUCLEOTIDE SEQUENCE [LARGE SCALE GENOMIC DNA]</scope>
</reference>
<feature type="compositionally biased region" description="Basic and acidic residues" evidence="1">
    <location>
        <begin position="572"/>
        <end position="584"/>
    </location>
</feature>
<feature type="compositionally biased region" description="Basic and acidic residues" evidence="1">
    <location>
        <begin position="224"/>
        <end position="252"/>
    </location>
</feature>
<feature type="region of interest" description="Disordered" evidence="1">
    <location>
        <begin position="204"/>
        <end position="678"/>
    </location>
</feature>
<feature type="compositionally biased region" description="Polar residues" evidence="1">
    <location>
        <begin position="848"/>
        <end position="858"/>
    </location>
</feature>
<feature type="compositionally biased region" description="Polar residues" evidence="1">
    <location>
        <begin position="666"/>
        <end position="678"/>
    </location>
</feature>
<feature type="compositionally biased region" description="Basic and acidic residues" evidence="1">
    <location>
        <begin position="603"/>
        <end position="631"/>
    </location>
</feature>
<feature type="compositionally biased region" description="Polar residues" evidence="1">
    <location>
        <begin position="253"/>
        <end position="274"/>
    </location>
</feature>
<feature type="compositionally biased region" description="Basic and acidic residues" evidence="1">
    <location>
        <begin position="314"/>
        <end position="327"/>
    </location>
</feature>
<feature type="region of interest" description="Disordered" evidence="1">
    <location>
        <begin position="1"/>
        <end position="184"/>
    </location>
</feature>
<feature type="compositionally biased region" description="Polar residues" evidence="1">
    <location>
        <begin position="517"/>
        <end position="530"/>
    </location>
</feature>
<feature type="region of interest" description="Disordered" evidence="1">
    <location>
        <begin position="793"/>
        <end position="885"/>
    </location>
</feature>
<feature type="compositionally biased region" description="Polar residues" evidence="1">
    <location>
        <begin position="98"/>
        <end position="107"/>
    </location>
</feature>
<evidence type="ECO:0000313" key="3">
    <source>
        <dbReference type="Proteomes" id="UP001159428"/>
    </source>
</evidence>
<feature type="compositionally biased region" description="Polar residues" evidence="1">
    <location>
        <begin position="588"/>
        <end position="600"/>
    </location>
</feature>
<sequence length="1113" mass="123534">MTEQRLEEKNGGRREGFSAHDFETISGRKSSYFSSQETTPKKNLSSGLERPKGSKIESSVTAASIQSLDEAIMASTVHRPEEQSSKTHPEVENKQLKNESGLSSSARSPLPEDQRLTEQRLEDITGGRREGFTAHDFGTTSGRKSSYFNSQGTPPEKNLLSGLERPKASGSKMESSVTAAPSQSLSDAITVYCCDDQSFKAHPEVKNAQLKDESELSSSARNPLTKDKRMTEQRLEEKIGGRREGFSAHDFETTSGRKSYFSSQGTTPEKNISSGFERPKASGSKMESSVTAAPSQNLNEAAIVYLPDGQSTKTHTEVENAQLKDESELSSSARSPLPEDQRLTEQRLEGKNGGRREGFTAHDFETTSGRKSSYFNSQETTPEKNLSSGLERPKASPSRMESSVTAAAAPSQRLNEASIVYRPGEKSFKTHPERKNSQLKHESELASSARSPLPEDQRLTEQRLEDISGGRREGFTAHDFETTSRRRSSYFSCQGTTPEKNLSSGLENPKASRSKMESSLTAAPPQSLNKASILYHPDEKCSKRPKVSPSKMESSVTAVPSQGLNEASIVYRPDEKSFKTHPEVKNAQLKNESELVSSARSPLPEDHRLTEQRLEDQNGGRREGFTAHDFETTSVRRSSYFSAQGTTPKKNLSSDLERPKAPGSTMEPSLTAAPSQSLNEASIVISEIKEKQSGAPSKSEQCQKLQENRPGHFVGVDEGEDVSTVIVGDDNYKDDNEENREVISSSAKEKVSSQFGREYLDGRKSFISSWNKQHRAIQEQTLLYHFDPNKKGLKFEYRPPTPNQQLNSEPQLQETSTELENPYTSRSCLHNGKDTSLLTAGKEENPTDSHPSCSSSAAGGSRDSVGMEPSLGNQGDSAYPPNTHVIRPRGSQEPGINADLPSNYLHNITTDHLQTEYLELKGCQEESSQNTPQPILATQFPGNPPPVVVLRSIARYGRISNQLGDIQVWDPEFKIPDNIQDLLLTKHRDTPETGVRIIRNSDGRLECHSYQNFEKFFQDEDINLAKDEFLLMKTRIRHGKASFEDVDVQFRLANVHIPQDIISGFTEKDGADLYIISGAAKKNVRLIVKRESVFRRVRESVNTIFFSRSFHNL</sequence>
<proteinExistence type="predicted"/>
<organism evidence="2 3">
    <name type="scientific">Pocillopora meandrina</name>
    <dbReference type="NCBI Taxonomy" id="46732"/>
    <lineage>
        <taxon>Eukaryota</taxon>
        <taxon>Metazoa</taxon>
        <taxon>Cnidaria</taxon>
        <taxon>Anthozoa</taxon>
        <taxon>Hexacorallia</taxon>
        <taxon>Scleractinia</taxon>
        <taxon>Astrocoeniina</taxon>
        <taxon>Pocilloporidae</taxon>
        <taxon>Pocillopora</taxon>
    </lineage>
</organism>
<feature type="compositionally biased region" description="Polar residues" evidence="1">
    <location>
        <begin position="56"/>
        <end position="67"/>
    </location>
</feature>
<feature type="compositionally biased region" description="Polar residues" evidence="1">
    <location>
        <begin position="489"/>
        <end position="506"/>
    </location>
</feature>
<feature type="compositionally biased region" description="Basic and acidic residues" evidence="1">
    <location>
        <begin position="204"/>
        <end position="214"/>
    </location>
</feature>